<dbReference type="EMBL" id="CP034183">
    <property type="protein sequence ID" value="AZI42087.1"/>
    <property type="molecule type" value="Genomic_DNA"/>
</dbReference>
<dbReference type="SMART" id="SM00422">
    <property type="entry name" value="HTH_MERR"/>
    <property type="match status" value="1"/>
</dbReference>
<feature type="region of interest" description="Disordered" evidence="4">
    <location>
        <begin position="84"/>
        <end position="112"/>
    </location>
</feature>
<dbReference type="OrthoDB" id="9800334at2"/>
<accession>A0A3G8YCY7</accession>
<dbReference type="Gene3D" id="3.40.50.280">
    <property type="entry name" value="Cobalamin-binding domain"/>
    <property type="match status" value="1"/>
</dbReference>
<reference evidence="7 8" key="1">
    <citation type="submission" date="2018-11" db="EMBL/GenBank/DDBJ databases">
        <title>Deinococcus shelandsis sp. nov., isolated from South Shetland Islands soil of Antarctica.</title>
        <authorList>
            <person name="Tian J."/>
        </authorList>
    </citation>
    <scope>NUCLEOTIDE SEQUENCE [LARGE SCALE GENOMIC DNA]</scope>
    <source>
        <strain evidence="7 8">S14-83T</strain>
    </source>
</reference>
<dbReference type="GO" id="GO:0003677">
    <property type="term" value="F:DNA binding"/>
    <property type="evidence" value="ECO:0007669"/>
    <property type="project" value="UniProtKB-KW"/>
</dbReference>
<dbReference type="InterPro" id="IPR006158">
    <property type="entry name" value="Cobalamin-bd"/>
</dbReference>
<dbReference type="CDD" id="cd02065">
    <property type="entry name" value="B12-binding_like"/>
    <property type="match status" value="1"/>
</dbReference>
<dbReference type="PANTHER" id="PTHR30204:SF67">
    <property type="entry name" value="HTH-TYPE TRANSCRIPTIONAL REGULATOR MLRA-RELATED"/>
    <property type="match status" value="1"/>
</dbReference>
<dbReference type="Pfam" id="PF02607">
    <property type="entry name" value="B12-binding_2"/>
    <property type="match status" value="1"/>
</dbReference>
<dbReference type="AlphaFoldDB" id="A0A3G8YCY7"/>
<keyword evidence="2" id="KW-0238">DNA-binding</keyword>
<feature type="domain" description="B12-binding" evidence="6">
    <location>
        <begin position="211"/>
        <end position="338"/>
    </location>
</feature>
<dbReference type="Pfam" id="PF13411">
    <property type="entry name" value="MerR_1"/>
    <property type="match status" value="1"/>
</dbReference>
<dbReference type="Proteomes" id="UP000276417">
    <property type="component" value="Chromosome 1"/>
</dbReference>
<dbReference type="InterPro" id="IPR047057">
    <property type="entry name" value="MerR_fam"/>
</dbReference>
<keyword evidence="8" id="KW-1185">Reference proteome</keyword>
<protein>
    <submittedName>
        <fullName evidence="7">MerR family transcriptional regulator</fullName>
    </submittedName>
</protein>
<evidence type="ECO:0000256" key="4">
    <source>
        <dbReference type="SAM" id="MobiDB-lite"/>
    </source>
</evidence>
<dbReference type="KEGG" id="dph:EHF33_04455"/>
<dbReference type="Pfam" id="PF02310">
    <property type="entry name" value="B12-binding"/>
    <property type="match status" value="1"/>
</dbReference>
<dbReference type="InterPro" id="IPR000551">
    <property type="entry name" value="MerR-type_HTH_dom"/>
</dbReference>
<evidence type="ECO:0000256" key="2">
    <source>
        <dbReference type="ARBA" id="ARBA00023125"/>
    </source>
</evidence>
<dbReference type="CDD" id="cd01104">
    <property type="entry name" value="HTH_MlrA-CarA"/>
    <property type="match status" value="1"/>
</dbReference>
<dbReference type="Gene3D" id="1.10.1240.10">
    <property type="entry name" value="Methionine synthase domain"/>
    <property type="match status" value="1"/>
</dbReference>
<gene>
    <name evidence="7" type="ORF">EHF33_04455</name>
</gene>
<evidence type="ECO:0000259" key="6">
    <source>
        <dbReference type="PROSITE" id="PS51332"/>
    </source>
</evidence>
<dbReference type="InterPro" id="IPR036724">
    <property type="entry name" value="Cobalamin-bd_sf"/>
</dbReference>
<evidence type="ECO:0000256" key="3">
    <source>
        <dbReference type="ARBA" id="ARBA00023163"/>
    </source>
</evidence>
<feature type="domain" description="HTH merR-type" evidence="5">
    <location>
        <begin position="10"/>
        <end position="79"/>
    </location>
</feature>
<dbReference type="GO" id="GO:0003700">
    <property type="term" value="F:DNA-binding transcription factor activity"/>
    <property type="evidence" value="ECO:0007669"/>
    <property type="project" value="InterPro"/>
</dbReference>
<name>A0A3G8YCY7_9DEIO</name>
<dbReference type="InterPro" id="IPR003759">
    <property type="entry name" value="Cbl-bd_cap"/>
</dbReference>
<keyword evidence="3" id="KW-0804">Transcription</keyword>
<organism evidence="7 8">
    <name type="scientific">Deinococcus psychrotolerans</name>
    <dbReference type="NCBI Taxonomy" id="2489213"/>
    <lineage>
        <taxon>Bacteria</taxon>
        <taxon>Thermotogati</taxon>
        <taxon>Deinococcota</taxon>
        <taxon>Deinococci</taxon>
        <taxon>Deinococcales</taxon>
        <taxon>Deinococcaceae</taxon>
        <taxon>Deinococcus</taxon>
    </lineage>
</organism>
<dbReference type="SUPFAM" id="SSF46955">
    <property type="entry name" value="Putative DNA-binding domain"/>
    <property type="match status" value="1"/>
</dbReference>
<evidence type="ECO:0000313" key="7">
    <source>
        <dbReference type="EMBL" id="AZI42087.1"/>
    </source>
</evidence>
<dbReference type="PROSITE" id="PS51332">
    <property type="entry name" value="B12_BINDING"/>
    <property type="match status" value="1"/>
</dbReference>
<evidence type="ECO:0000313" key="8">
    <source>
        <dbReference type="Proteomes" id="UP000276417"/>
    </source>
</evidence>
<sequence length="338" mass="36060">MTYLADSSGLFTASEVEAQLGVPATTLRQWERRYGLPNPERNSSGYRLYSKRDVALIDFIRQRIEEGVPASRAAELARGQFGLSTDAPQQTSSYSPAHQSTRPVTGQAGTEPISTAASGTQLADAGPAAVQNLTAALLRADLSRAEGLLAQAQAQLGTEGLLMNLIQPALLDIGERWERGEITVAHEHQASAFLRTHITNLLNAAGHSRFGPSVVAACGPREQHELGLLMLCVMLRRMGVQVHYLGANTPLADLGVYARSVGARAILLSINTHEALHEALEQRHDLNSGQQGQASEIPVFVGGHIINVQPSAAATLGRWAGSDGLQAAQMIVATLESR</sequence>
<dbReference type="InterPro" id="IPR009061">
    <property type="entry name" value="DNA-bd_dom_put_sf"/>
</dbReference>
<evidence type="ECO:0000256" key="1">
    <source>
        <dbReference type="ARBA" id="ARBA00023015"/>
    </source>
</evidence>
<dbReference type="InterPro" id="IPR036594">
    <property type="entry name" value="Meth_synthase_dom"/>
</dbReference>
<evidence type="ECO:0000259" key="5">
    <source>
        <dbReference type="PROSITE" id="PS50937"/>
    </source>
</evidence>
<dbReference type="SUPFAM" id="SSF52242">
    <property type="entry name" value="Cobalamin (vitamin B12)-binding domain"/>
    <property type="match status" value="1"/>
</dbReference>
<keyword evidence="1" id="KW-0805">Transcription regulation</keyword>
<dbReference type="GO" id="GO:0031419">
    <property type="term" value="F:cobalamin binding"/>
    <property type="evidence" value="ECO:0007669"/>
    <property type="project" value="InterPro"/>
</dbReference>
<proteinExistence type="predicted"/>
<dbReference type="RefSeq" id="WP_124868243.1">
    <property type="nucleotide sequence ID" value="NZ_CP034183.1"/>
</dbReference>
<dbReference type="PANTHER" id="PTHR30204">
    <property type="entry name" value="REDOX-CYCLING DRUG-SENSING TRANSCRIPTIONAL ACTIVATOR SOXR"/>
    <property type="match status" value="1"/>
</dbReference>
<dbReference type="PROSITE" id="PS50937">
    <property type="entry name" value="HTH_MERR_2"/>
    <property type="match status" value="1"/>
</dbReference>
<dbReference type="Gene3D" id="1.10.1660.10">
    <property type="match status" value="1"/>
</dbReference>
<dbReference type="GO" id="GO:0046872">
    <property type="term" value="F:metal ion binding"/>
    <property type="evidence" value="ECO:0007669"/>
    <property type="project" value="InterPro"/>
</dbReference>